<sequence>MLNKMARLVREEEGQGMAEYGLILAGVAVVAIVGFKALGLEIDTLIDTVTSKL</sequence>
<proteinExistence type="predicted"/>
<dbReference type="GeneID" id="301328166"/>
<keyword evidence="1" id="KW-0812">Transmembrane</keyword>
<dbReference type="RefSeq" id="WP_301552515.1">
    <property type="nucleotide sequence ID" value="NZ_JAQRMZ010000008.1"/>
</dbReference>
<accession>A0ABU0K5A0</accession>
<name>A0ABU0K5A0_9BACL</name>
<keyword evidence="1" id="KW-0472">Membrane</keyword>
<organism evidence="2 3">
    <name type="scientific">Guptibacillus hwajinpoensis</name>
    <dbReference type="NCBI Taxonomy" id="208199"/>
    <lineage>
        <taxon>Bacteria</taxon>
        <taxon>Bacillati</taxon>
        <taxon>Bacillota</taxon>
        <taxon>Bacilli</taxon>
        <taxon>Bacillales</taxon>
        <taxon>Guptibacillaceae</taxon>
        <taxon>Guptibacillus</taxon>
    </lineage>
</organism>
<comment type="caution">
    <text evidence="2">The sequence shown here is derived from an EMBL/GenBank/DDBJ whole genome shotgun (WGS) entry which is preliminary data.</text>
</comment>
<keyword evidence="3" id="KW-1185">Reference proteome</keyword>
<evidence type="ECO:0000256" key="1">
    <source>
        <dbReference type="SAM" id="Phobius"/>
    </source>
</evidence>
<evidence type="ECO:0000313" key="2">
    <source>
        <dbReference type="EMBL" id="MDQ0483686.1"/>
    </source>
</evidence>
<feature type="transmembrane region" description="Helical" evidence="1">
    <location>
        <begin position="20"/>
        <end position="38"/>
    </location>
</feature>
<evidence type="ECO:0000313" key="3">
    <source>
        <dbReference type="Proteomes" id="UP001226720"/>
    </source>
</evidence>
<dbReference type="Proteomes" id="UP001226720">
    <property type="component" value="Unassembled WGS sequence"/>
</dbReference>
<keyword evidence="1" id="KW-1133">Transmembrane helix</keyword>
<reference evidence="2" key="1">
    <citation type="submission" date="2023-07" db="EMBL/GenBank/DDBJ databases">
        <title>Genomic Encyclopedia of Type Strains, Phase IV (KMG-IV): sequencing the most valuable type-strain genomes for metagenomic binning, comparative biology and taxonomic classification.</title>
        <authorList>
            <person name="Goeker M."/>
        </authorList>
    </citation>
    <scope>NUCLEOTIDE SEQUENCE [LARGE SCALE GENOMIC DNA]</scope>
    <source>
        <strain evidence="2">JSM 076093</strain>
    </source>
</reference>
<protein>
    <submittedName>
        <fullName evidence="2">Pilus assembly protein Flp/PilA</fullName>
    </submittedName>
</protein>
<dbReference type="EMBL" id="JAUSWM010000004">
    <property type="protein sequence ID" value="MDQ0483686.1"/>
    <property type="molecule type" value="Genomic_DNA"/>
</dbReference>
<gene>
    <name evidence="2" type="ORF">QO000_002668</name>
</gene>